<organism evidence="1 2">
    <name type="scientific">Datura stramonium</name>
    <name type="common">Jimsonweed</name>
    <name type="synonym">Common thornapple</name>
    <dbReference type="NCBI Taxonomy" id="4076"/>
    <lineage>
        <taxon>Eukaryota</taxon>
        <taxon>Viridiplantae</taxon>
        <taxon>Streptophyta</taxon>
        <taxon>Embryophyta</taxon>
        <taxon>Tracheophyta</taxon>
        <taxon>Spermatophyta</taxon>
        <taxon>Magnoliopsida</taxon>
        <taxon>eudicotyledons</taxon>
        <taxon>Gunneridae</taxon>
        <taxon>Pentapetalae</taxon>
        <taxon>asterids</taxon>
        <taxon>lamiids</taxon>
        <taxon>Solanales</taxon>
        <taxon>Solanaceae</taxon>
        <taxon>Solanoideae</taxon>
        <taxon>Datureae</taxon>
        <taxon>Datura</taxon>
    </lineage>
</organism>
<gene>
    <name evidence="1" type="ORF">HAX54_049490</name>
</gene>
<protein>
    <submittedName>
        <fullName evidence="1">Uncharacterized protein</fullName>
    </submittedName>
</protein>
<sequence length="231" mass="25765">MADEQARNLDAPQLRGIIEMLNDAALLKEVESLKSTIRVSHGVTTEILETEDGEFDYELIARTVWTAVNGSQDVQKQGVQVAYLNYDQVLVLPTALGLDPLDEDNSEATHDPSLIARYNKCTGMTYQEIFNLVEPIETIAVKRELRPNINSRVSDSAWANVANVPVKRFVPQVHSYTLDQIAALNYSACNGWPLGAWIRAFGVGCGLLPSRDTLLNKEWKFTRAFPSDAHF</sequence>
<dbReference type="Proteomes" id="UP000823775">
    <property type="component" value="Unassembled WGS sequence"/>
</dbReference>
<dbReference type="EMBL" id="JACEIK010000084">
    <property type="protein sequence ID" value="MCD7449128.1"/>
    <property type="molecule type" value="Genomic_DNA"/>
</dbReference>
<keyword evidence="2" id="KW-1185">Reference proteome</keyword>
<reference evidence="1 2" key="1">
    <citation type="journal article" date="2021" name="BMC Genomics">
        <title>Datura genome reveals duplications of psychoactive alkaloid biosynthetic genes and high mutation rate following tissue culture.</title>
        <authorList>
            <person name="Rajewski A."/>
            <person name="Carter-House D."/>
            <person name="Stajich J."/>
            <person name="Litt A."/>
        </authorList>
    </citation>
    <scope>NUCLEOTIDE SEQUENCE [LARGE SCALE GENOMIC DNA]</scope>
    <source>
        <strain evidence="1">AR-01</strain>
    </source>
</reference>
<evidence type="ECO:0000313" key="1">
    <source>
        <dbReference type="EMBL" id="MCD7449128.1"/>
    </source>
</evidence>
<evidence type="ECO:0000313" key="2">
    <source>
        <dbReference type="Proteomes" id="UP000823775"/>
    </source>
</evidence>
<accession>A0ABS8RRE2</accession>
<comment type="caution">
    <text evidence="1">The sequence shown here is derived from an EMBL/GenBank/DDBJ whole genome shotgun (WGS) entry which is preliminary data.</text>
</comment>
<proteinExistence type="predicted"/>
<name>A0ABS8RRE2_DATST</name>